<dbReference type="AlphaFoldDB" id="A0AAN8BWQ2"/>
<evidence type="ECO:0000313" key="3">
    <source>
        <dbReference type="Proteomes" id="UP001335648"/>
    </source>
</evidence>
<evidence type="ECO:0000313" key="2">
    <source>
        <dbReference type="EMBL" id="KAK5891633.1"/>
    </source>
</evidence>
<organism evidence="2 3">
    <name type="scientific">Champsocephalus esox</name>
    <name type="common">pike icefish</name>
    <dbReference type="NCBI Taxonomy" id="159716"/>
    <lineage>
        <taxon>Eukaryota</taxon>
        <taxon>Metazoa</taxon>
        <taxon>Chordata</taxon>
        <taxon>Craniata</taxon>
        <taxon>Vertebrata</taxon>
        <taxon>Euteleostomi</taxon>
        <taxon>Actinopterygii</taxon>
        <taxon>Neopterygii</taxon>
        <taxon>Teleostei</taxon>
        <taxon>Neoteleostei</taxon>
        <taxon>Acanthomorphata</taxon>
        <taxon>Eupercaria</taxon>
        <taxon>Perciformes</taxon>
        <taxon>Notothenioidei</taxon>
        <taxon>Channichthyidae</taxon>
        <taxon>Champsocephalus</taxon>
    </lineage>
</organism>
<protein>
    <submittedName>
        <fullName evidence="2">Uncharacterized protein</fullName>
    </submittedName>
</protein>
<feature type="compositionally biased region" description="Basic and acidic residues" evidence="1">
    <location>
        <begin position="58"/>
        <end position="95"/>
    </location>
</feature>
<name>A0AAN8BWQ2_9TELE</name>
<proteinExistence type="predicted"/>
<keyword evidence="3" id="KW-1185">Reference proteome</keyword>
<dbReference type="EMBL" id="JAULUE010002055">
    <property type="protein sequence ID" value="KAK5891633.1"/>
    <property type="molecule type" value="Genomic_DNA"/>
</dbReference>
<sequence length="95" mass="10790">MGREHLEHLTQSDHGDLKVTQVKSLLLTDRRTGRRRGQGGGEDREEERLRGQGGGEAARNEERRHGREAGEGEKREMGDGEGEEVRRWATERGEK</sequence>
<accession>A0AAN8BWQ2</accession>
<comment type="caution">
    <text evidence="2">The sequence shown here is derived from an EMBL/GenBank/DDBJ whole genome shotgun (WGS) entry which is preliminary data.</text>
</comment>
<feature type="compositionally biased region" description="Basic and acidic residues" evidence="1">
    <location>
        <begin position="1"/>
        <end position="17"/>
    </location>
</feature>
<feature type="region of interest" description="Disordered" evidence="1">
    <location>
        <begin position="1"/>
        <end position="95"/>
    </location>
</feature>
<reference evidence="2 3" key="1">
    <citation type="journal article" date="2023" name="Mol. Biol. Evol.">
        <title>Genomics of Secondarily Temperate Adaptation in the Only Non-Antarctic Icefish.</title>
        <authorList>
            <person name="Rivera-Colon A.G."/>
            <person name="Rayamajhi N."/>
            <person name="Minhas B.F."/>
            <person name="Madrigal G."/>
            <person name="Bilyk K.T."/>
            <person name="Yoon V."/>
            <person name="Hune M."/>
            <person name="Gregory S."/>
            <person name="Cheng C.H.C."/>
            <person name="Catchen J.M."/>
        </authorList>
    </citation>
    <scope>NUCLEOTIDE SEQUENCE [LARGE SCALE GENOMIC DNA]</scope>
    <source>
        <strain evidence="2">JC2023a</strain>
    </source>
</reference>
<dbReference type="Proteomes" id="UP001335648">
    <property type="component" value="Unassembled WGS sequence"/>
</dbReference>
<gene>
    <name evidence="2" type="ORF">CesoFtcFv8_012091</name>
</gene>
<evidence type="ECO:0000256" key="1">
    <source>
        <dbReference type="SAM" id="MobiDB-lite"/>
    </source>
</evidence>